<gene>
    <name evidence="3" type="ORF">EIZ62_22775</name>
</gene>
<evidence type="ECO:0000256" key="2">
    <source>
        <dbReference type="SAM" id="MobiDB-lite"/>
    </source>
</evidence>
<dbReference type="Gene3D" id="2.40.260.10">
    <property type="entry name" value="Sortase"/>
    <property type="match status" value="1"/>
</dbReference>
<protein>
    <submittedName>
        <fullName evidence="3">Class F sortase</fullName>
    </submittedName>
</protein>
<dbReference type="NCBIfam" id="NF033748">
    <property type="entry name" value="class_F_sortase"/>
    <property type="match status" value="1"/>
</dbReference>
<dbReference type="EMBL" id="CP034279">
    <property type="protein sequence ID" value="QGV80747.1"/>
    <property type="molecule type" value="Genomic_DNA"/>
</dbReference>
<name>A0A6I6FHP2_9ACTN</name>
<dbReference type="InterPro" id="IPR042001">
    <property type="entry name" value="Sortase_F"/>
</dbReference>
<proteinExistence type="predicted"/>
<keyword evidence="4" id="KW-1185">Reference proteome</keyword>
<dbReference type="InterPro" id="IPR005754">
    <property type="entry name" value="Sortase"/>
</dbReference>
<evidence type="ECO:0000313" key="3">
    <source>
        <dbReference type="EMBL" id="QGV80747.1"/>
    </source>
</evidence>
<accession>A0A6I6FHP2</accession>
<evidence type="ECO:0000256" key="1">
    <source>
        <dbReference type="ARBA" id="ARBA00022801"/>
    </source>
</evidence>
<dbReference type="OrthoDB" id="525039at2"/>
<dbReference type="RefSeq" id="WP_156694515.1">
    <property type="nucleotide sequence ID" value="NZ_CP034279.1"/>
</dbReference>
<feature type="compositionally biased region" description="Gly residues" evidence="2">
    <location>
        <begin position="11"/>
        <end position="29"/>
    </location>
</feature>
<dbReference type="InterPro" id="IPR023365">
    <property type="entry name" value="Sortase_dom-sf"/>
</dbReference>
<dbReference type="CDD" id="cd05829">
    <property type="entry name" value="Sortase_F"/>
    <property type="match status" value="1"/>
</dbReference>
<sequence>MTDDTDTRSGTGHGTDTGTGTATGTGTGAEGRSRGKGWGIAIAACVGLWLVQNGSEDLTPPVPTAAEAFAAGPHQHTDAAADPLPPSAPVRVRIPEIDVDAPVMRLGLAPDGSLEVPPAGNPNIAGWYKDGTPPGAKGTAIVAGHVDNSEGPAVFYALGALKKGHRIEVTRRDGTTAVFTIDAIEVYENGEFPDRKVYGPADRAELRVITCGGEFDEKTGYQGNVVAYAHLIGAR</sequence>
<dbReference type="Proteomes" id="UP000422572">
    <property type="component" value="Chromosome"/>
</dbReference>
<dbReference type="Pfam" id="PF04203">
    <property type="entry name" value="Sortase"/>
    <property type="match status" value="1"/>
</dbReference>
<keyword evidence="1" id="KW-0378">Hydrolase</keyword>
<feature type="region of interest" description="Disordered" evidence="2">
    <location>
        <begin position="1"/>
        <end position="34"/>
    </location>
</feature>
<reference evidence="3 4" key="1">
    <citation type="submission" date="2018-12" db="EMBL/GenBank/DDBJ databases">
        <title>Complete genome sequence of Streptomyces ficellus NRRL8067, the producer of ficellomycin, feldamycin and nojirimycin.</title>
        <authorList>
            <person name="Zhang H."/>
            <person name="Yue R."/>
            <person name="Liu Y."/>
            <person name="Li M."/>
            <person name="Mu H."/>
            <person name="Zhang J."/>
        </authorList>
    </citation>
    <scope>NUCLEOTIDE SEQUENCE [LARGE SCALE GENOMIC DNA]</scope>
    <source>
        <strain evidence="3 4">NRRL 8067</strain>
    </source>
</reference>
<dbReference type="SUPFAM" id="SSF63817">
    <property type="entry name" value="Sortase"/>
    <property type="match status" value="1"/>
</dbReference>
<evidence type="ECO:0000313" key="4">
    <source>
        <dbReference type="Proteomes" id="UP000422572"/>
    </source>
</evidence>
<organism evidence="3 4">
    <name type="scientific">Streptomyces ficellus</name>
    <dbReference type="NCBI Taxonomy" id="1977088"/>
    <lineage>
        <taxon>Bacteria</taxon>
        <taxon>Bacillati</taxon>
        <taxon>Actinomycetota</taxon>
        <taxon>Actinomycetes</taxon>
        <taxon>Kitasatosporales</taxon>
        <taxon>Streptomycetaceae</taxon>
        <taxon>Streptomyces</taxon>
    </lineage>
</organism>
<dbReference type="AlphaFoldDB" id="A0A6I6FHP2"/>
<dbReference type="GO" id="GO:0016787">
    <property type="term" value="F:hydrolase activity"/>
    <property type="evidence" value="ECO:0007669"/>
    <property type="project" value="UniProtKB-KW"/>
</dbReference>
<dbReference type="KEGG" id="sfic:EIZ62_22775"/>